<keyword evidence="3" id="KW-1185">Reference proteome</keyword>
<proteinExistence type="predicted"/>
<reference evidence="2 3" key="1">
    <citation type="submission" date="2018-01" db="EMBL/GenBank/DDBJ databases">
        <title>Genome sequence of Iodobacter sp. strain PCH194 isolated from Indian Trans-Himalaya.</title>
        <authorList>
            <person name="Kumar V."/>
            <person name="Thakur V."/>
            <person name="Kumar S."/>
            <person name="Singh D."/>
        </authorList>
    </citation>
    <scope>NUCLEOTIDE SEQUENCE [LARGE SCALE GENOMIC DNA]</scope>
    <source>
        <strain evidence="2 3">PCH194</strain>
    </source>
</reference>
<protein>
    <submittedName>
        <fullName evidence="2">Uncharacterized protein</fullName>
    </submittedName>
</protein>
<sequence length="258" mass="27508">MKITADVMQTTVQNLIRQGISNKPEESAPKSASFEFKMPKLDLIASRKSAAKSKLDMLKRQLEGMLKFAGIGKSNVAAAARLAKQIAAAVAEYAGLNSGGAVQSPNIAGASNPPSAEATKENTGQSTEHARQEAAQAVQKAEQEAKAQEEKQSKSSELVSTKSNMSTEDRTFLNEAKKVMQKAKLLLALEIQNSKKDIKTDKELYKDALNSMDNALKNATAALEQDGKAQASDSPALYSADGNTSPIQVSLPQISVQV</sequence>
<dbReference type="AlphaFoldDB" id="A0A7G3GDD1"/>
<dbReference type="Proteomes" id="UP000515917">
    <property type="component" value="Chromosome"/>
</dbReference>
<dbReference type="RefSeq" id="WP_130107831.1">
    <property type="nucleotide sequence ID" value="NZ_CP025781.1"/>
</dbReference>
<accession>A0A7G3GDD1</accession>
<organism evidence="2 3">
    <name type="scientific">Iodobacter fluviatilis</name>
    <dbReference type="NCBI Taxonomy" id="537"/>
    <lineage>
        <taxon>Bacteria</taxon>
        <taxon>Pseudomonadati</taxon>
        <taxon>Pseudomonadota</taxon>
        <taxon>Betaproteobacteria</taxon>
        <taxon>Neisseriales</taxon>
        <taxon>Chitinibacteraceae</taxon>
        <taxon>Iodobacter</taxon>
    </lineage>
</organism>
<dbReference type="KEGG" id="ifl:C1H71_18485"/>
<feature type="region of interest" description="Disordered" evidence="1">
    <location>
        <begin position="224"/>
        <end position="244"/>
    </location>
</feature>
<evidence type="ECO:0000256" key="1">
    <source>
        <dbReference type="SAM" id="MobiDB-lite"/>
    </source>
</evidence>
<feature type="compositionally biased region" description="Basic and acidic residues" evidence="1">
    <location>
        <begin position="141"/>
        <end position="154"/>
    </location>
</feature>
<dbReference type="EMBL" id="CP025781">
    <property type="protein sequence ID" value="QBC45326.1"/>
    <property type="molecule type" value="Genomic_DNA"/>
</dbReference>
<gene>
    <name evidence="2" type="ORF">C1H71_18485</name>
</gene>
<evidence type="ECO:0000313" key="3">
    <source>
        <dbReference type="Proteomes" id="UP000515917"/>
    </source>
</evidence>
<evidence type="ECO:0000313" key="2">
    <source>
        <dbReference type="EMBL" id="QBC45326.1"/>
    </source>
</evidence>
<feature type="region of interest" description="Disordered" evidence="1">
    <location>
        <begin position="105"/>
        <end position="166"/>
    </location>
</feature>
<name>A0A7G3GDD1_9NEIS</name>